<evidence type="ECO:0000259" key="5">
    <source>
        <dbReference type="PROSITE" id="PS50931"/>
    </source>
</evidence>
<dbReference type="Proteomes" id="UP000288388">
    <property type="component" value="Unassembled WGS sequence"/>
</dbReference>
<dbReference type="PANTHER" id="PTHR30419:SF8">
    <property type="entry name" value="NITROGEN ASSIMILATION TRANSCRIPTIONAL ACTIVATOR-RELATED"/>
    <property type="match status" value="1"/>
</dbReference>
<dbReference type="AlphaFoldDB" id="A0A2N8PSC2"/>
<evidence type="ECO:0000256" key="1">
    <source>
        <dbReference type="ARBA" id="ARBA00009437"/>
    </source>
</evidence>
<dbReference type="RefSeq" id="WP_049221160.1">
    <property type="nucleotide sequence ID" value="NZ_CAXSQU010000077.1"/>
</dbReference>
<dbReference type="EMBL" id="JARPWY010000095">
    <property type="protein sequence ID" value="MDT2516645.1"/>
    <property type="molecule type" value="Genomic_DNA"/>
</dbReference>
<evidence type="ECO:0000256" key="3">
    <source>
        <dbReference type="ARBA" id="ARBA00023125"/>
    </source>
</evidence>
<dbReference type="Pfam" id="PF00126">
    <property type="entry name" value="HTH_1"/>
    <property type="match status" value="1"/>
</dbReference>
<comment type="similarity">
    <text evidence="1">Belongs to the LysR transcriptional regulatory family.</text>
</comment>
<evidence type="ECO:0000313" key="8">
    <source>
        <dbReference type="EMBL" id="RVU93117.1"/>
    </source>
</evidence>
<dbReference type="PANTHER" id="PTHR30419">
    <property type="entry name" value="HTH-TYPE TRANSCRIPTIONAL REGULATOR YBHD"/>
    <property type="match status" value="1"/>
</dbReference>
<dbReference type="Pfam" id="PF03466">
    <property type="entry name" value="LysR_substrate"/>
    <property type="match status" value="1"/>
</dbReference>
<evidence type="ECO:0000256" key="2">
    <source>
        <dbReference type="ARBA" id="ARBA00023015"/>
    </source>
</evidence>
<dbReference type="Proteomes" id="UP001264335">
    <property type="component" value="Unassembled WGS sequence"/>
</dbReference>
<reference evidence="6 11" key="2">
    <citation type="submission" date="2023-03" db="EMBL/GenBank/DDBJ databases">
        <authorList>
            <person name="Shen W."/>
            <person name="Cai J."/>
        </authorList>
    </citation>
    <scope>NUCLEOTIDE SEQUENCE</scope>
    <source>
        <strain evidence="6">P33-2</strain>
        <strain evidence="7 11">Y2</strain>
    </source>
</reference>
<dbReference type="InterPro" id="IPR036390">
    <property type="entry name" value="WH_DNA-bd_sf"/>
</dbReference>
<comment type="caution">
    <text evidence="6">The sequence shown here is derived from an EMBL/GenBank/DDBJ whole genome shotgun (WGS) entry which is preliminary data.</text>
</comment>
<evidence type="ECO:0000313" key="10">
    <source>
        <dbReference type="Proteomes" id="UP001260773"/>
    </source>
</evidence>
<dbReference type="InterPro" id="IPR050950">
    <property type="entry name" value="HTH-type_LysR_regulators"/>
</dbReference>
<evidence type="ECO:0000313" key="7">
    <source>
        <dbReference type="EMBL" id="MDT2516645.1"/>
    </source>
</evidence>
<accession>A0A2N8PSC2</accession>
<keyword evidence="2" id="KW-0805">Transcription regulation</keyword>
<protein>
    <submittedName>
        <fullName evidence="6">LysR family transcriptional regulator</fullName>
    </submittedName>
</protein>
<dbReference type="EMBL" id="RYZS01000002">
    <property type="protein sequence ID" value="RVU93117.1"/>
    <property type="molecule type" value="Genomic_DNA"/>
</dbReference>
<keyword evidence="3" id="KW-0238">DNA-binding</keyword>
<organism evidence="6 10">
    <name type="scientific">Enterococcus avium</name>
    <name type="common">Streptococcus avium</name>
    <dbReference type="NCBI Taxonomy" id="33945"/>
    <lineage>
        <taxon>Bacteria</taxon>
        <taxon>Bacillati</taxon>
        <taxon>Bacillota</taxon>
        <taxon>Bacilli</taxon>
        <taxon>Lactobacillales</taxon>
        <taxon>Enterococcaceae</taxon>
        <taxon>Enterococcus</taxon>
    </lineage>
</organism>
<dbReference type="PROSITE" id="PS50931">
    <property type="entry name" value="HTH_LYSR"/>
    <property type="match status" value="1"/>
</dbReference>
<evidence type="ECO:0000256" key="4">
    <source>
        <dbReference type="ARBA" id="ARBA00023163"/>
    </source>
</evidence>
<gene>
    <name evidence="8" type="ORF">EK398_21985</name>
    <name evidence="6" type="ORF">P7D43_18015</name>
    <name evidence="7" type="ORF">P7D79_20700</name>
</gene>
<dbReference type="InterPro" id="IPR005119">
    <property type="entry name" value="LysR_subst-bd"/>
</dbReference>
<dbReference type="Gene3D" id="1.10.10.10">
    <property type="entry name" value="Winged helix-like DNA-binding domain superfamily/Winged helix DNA-binding domain"/>
    <property type="match status" value="1"/>
</dbReference>
<dbReference type="GO" id="GO:0003700">
    <property type="term" value="F:DNA-binding transcription factor activity"/>
    <property type="evidence" value="ECO:0007669"/>
    <property type="project" value="InterPro"/>
</dbReference>
<dbReference type="Proteomes" id="UP001260773">
    <property type="component" value="Unassembled WGS sequence"/>
</dbReference>
<name>A0A2N8PSC2_ENTAV</name>
<evidence type="ECO:0000313" key="6">
    <source>
        <dbReference type="EMBL" id="MDT2404268.1"/>
    </source>
</evidence>
<dbReference type="InterPro" id="IPR000847">
    <property type="entry name" value="LysR_HTH_N"/>
</dbReference>
<reference evidence="8 9" key="1">
    <citation type="submission" date="2018-12" db="EMBL/GenBank/DDBJ databases">
        <title>A novel vanA-carrying plasmid in a clinical isolate of Enterococcus avium.</title>
        <authorList>
            <person name="Bernasconi O.J."/>
            <person name="Luzzaro F."/>
            <person name="Endimiani A."/>
        </authorList>
    </citation>
    <scope>NUCLEOTIDE SEQUENCE [LARGE SCALE GENOMIC DNA]</scope>
    <source>
        <strain evidence="8 9">LC0559/18</strain>
    </source>
</reference>
<dbReference type="Gene3D" id="3.40.190.290">
    <property type="match status" value="1"/>
</dbReference>
<dbReference type="InterPro" id="IPR036388">
    <property type="entry name" value="WH-like_DNA-bd_sf"/>
</dbReference>
<dbReference type="CDD" id="cd05466">
    <property type="entry name" value="PBP2_LTTR_substrate"/>
    <property type="match status" value="1"/>
</dbReference>
<dbReference type="PRINTS" id="PR00039">
    <property type="entry name" value="HTHLYSR"/>
</dbReference>
<feature type="domain" description="HTH lysR-type" evidence="5">
    <location>
        <begin position="1"/>
        <end position="58"/>
    </location>
</feature>
<dbReference type="GO" id="GO:0003677">
    <property type="term" value="F:DNA binding"/>
    <property type="evidence" value="ECO:0007669"/>
    <property type="project" value="UniProtKB-KW"/>
</dbReference>
<dbReference type="FunFam" id="1.10.10.10:FF:000001">
    <property type="entry name" value="LysR family transcriptional regulator"/>
    <property type="match status" value="1"/>
</dbReference>
<dbReference type="SUPFAM" id="SSF53850">
    <property type="entry name" value="Periplasmic binding protein-like II"/>
    <property type="match status" value="1"/>
</dbReference>
<evidence type="ECO:0000313" key="11">
    <source>
        <dbReference type="Proteomes" id="UP001264335"/>
    </source>
</evidence>
<sequence length="293" mass="33476">MEIRLLRYFWAVAQEGNISRAARFLNITQPTLSRQIKELEETIGTPLFYREKNRLRLTQDGLFLKERAEEILTLDEKLEQAFSAQRKEQLSGIITIGCVEADNSDTLAMILEELISDYPQIRFNLVTGTSDDISDRLEKGILDMAILIEPIVLNEVEVLSLPREENWGFLVSKELFIANKNVLRPEDIKGLPILCSGRSEVQKLLAEWSKIPYDQLNIVGNYNLIFNILPLVDHKVGMALAIEGAISDRKLENSVFIPLEPSIKTNCVLVWKKRVQTPAAQELINRFKHAFKL</sequence>
<dbReference type="GO" id="GO:0005829">
    <property type="term" value="C:cytosol"/>
    <property type="evidence" value="ECO:0007669"/>
    <property type="project" value="TreeGrafter"/>
</dbReference>
<keyword evidence="4" id="KW-0804">Transcription</keyword>
<evidence type="ECO:0000313" key="9">
    <source>
        <dbReference type="Proteomes" id="UP000288388"/>
    </source>
</evidence>
<dbReference type="EMBL" id="JARPWH010000091">
    <property type="protein sequence ID" value="MDT2404268.1"/>
    <property type="molecule type" value="Genomic_DNA"/>
</dbReference>
<dbReference type="SUPFAM" id="SSF46785">
    <property type="entry name" value="Winged helix' DNA-binding domain"/>
    <property type="match status" value="1"/>
</dbReference>
<proteinExistence type="inferred from homology"/>